<dbReference type="SUPFAM" id="SSF55031">
    <property type="entry name" value="Bacterial exopeptidase dimerisation domain"/>
    <property type="match status" value="1"/>
</dbReference>
<evidence type="ECO:0000256" key="4">
    <source>
        <dbReference type="ARBA" id="ARBA00006247"/>
    </source>
</evidence>
<dbReference type="AlphaFoldDB" id="A0A6M4HD22"/>
<dbReference type="GO" id="GO:0046872">
    <property type="term" value="F:metal ion binding"/>
    <property type="evidence" value="ECO:0007669"/>
    <property type="project" value="UniProtKB-KW"/>
</dbReference>
<keyword evidence="9" id="KW-0862">Zinc</keyword>
<dbReference type="InterPro" id="IPR010182">
    <property type="entry name" value="ArgE/DapE"/>
</dbReference>
<dbReference type="PANTHER" id="PTHR43808">
    <property type="entry name" value="ACETYLORNITHINE DEACETYLASE"/>
    <property type="match status" value="1"/>
</dbReference>
<dbReference type="InterPro" id="IPR001261">
    <property type="entry name" value="ArgE/DapE_CS"/>
</dbReference>
<protein>
    <recommendedName>
        <fullName evidence="6">Probable succinyl-diaminopimelate desuccinylase</fullName>
        <ecNumber evidence="5">3.5.1.18</ecNumber>
    </recommendedName>
</protein>
<evidence type="ECO:0000256" key="2">
    <source>
        <dbReference type="ARBA" id="ARBA00001947"/>
    </source>
</evidence>
<evidence type="ECO:0000256" key="1">
    <source>
        <dbReference type="ARBA" id="ARBA00001941"/>
    </source>
</evidence>
<dbReference type="UniPathway" id="UPA00034">
    <property type="reaction ID" value="UER00021"/>
</dbReference>
<keyword evidence="7" id="KW-0479">Metal-binding</keyword>
<evidence type="ECO:0000256" key="5">
    <source>
        <dbReference type="ARBA" id="ARBA00011921"/>
    </source>
</evidence>
<dbReference type="EMBL" id="CP053073">
    <property type="protein sequence ID" value="QJR16443.1"/>
    <property type="molecule type" value="Genomic_DNA"/>
</dbReference>
<comment type="pathway">
    <text evidence="3">Amino-acid biosynthesis; L-lysine biosynthesis via DAP pathway; LL-2,6-diaminopimelate from (S)-tetrahydrodipicolinate (succinylase route): step 3/3.</text>
</comment>
<dbReference type="InterPro" id="IPR036264">
    <property type="entry name" value="Bact_exopeptidase_dim_dom"/>
</dbReference>
<dbReference type="Pfam" id="PF07687">
    <property type="entry name" value="M20_dimer"/>
    <property type="match status" value="1"/>
</dbReference>
<dbReference type="InterPro" id="IPR002933">
    <property type="entry name" value="Peptidase_M20"/>
</dbReference>
<keyword evidence="8 13" id="KW-0378">Hydrolase</keyword>
<dbReference type="InterPro" id="IPR011650">
    <property type="entry name" value="Peptidase_M20_dimer"/>
</dbReference>
<evidence type="ECO:0000256" key="3">
    <source>
        <dbReference type="ARBA" id="ARBA00005130"/>
    </source>
</evidence>
<comment type="similarity">
    <text evidence="4">Belongs to the peptidase M20A family.</text>
</comment>
<sequence>MYPDKKVTMTARLDARVLTRELLAYNTINPPGMERACARHLGALLETAGFTVRYHEYAEARTSLVATIGGSDAKAPLCFTGHIDTVPLGAAPWTKDAFAGETDGDKIYGRGSTDMKGGVAAFVAAAVELAPHLARGPGLVLVITAGEEIGCEGARYLADKKLLGRAGAIVVAEPTGNFPYVGHKGLCWFEVETRGVTAHGSMPEVGDNAILKMARVIDDLGHFHFPVESHPVMGKPTMNVGTIRGGINTNSVPDAAAITIDMRTVPGIDHGHLCKSLQTLLAPRGARVRQLVDCAPLYTEPQTEWMQTVFEDCTPFLEGRPTPKTITFSTDGSDLKRGFGGGVPAVILGPGEPTLAHQTDEWCSLHRIEQSVDLFRNIARRWCDA</sequence>
<accession>A0A6M4HD22</accession>
<evidence type="ECO:0000256" key="7">
    <source>
        <dbReference type="ARBA" id="ARBA00022723"/>
    </source>
</evidence>
<evidence type="ECO:0000256" key="6">
    <source>
        <dbReference type="ARBA" id="ARBA00016853"/>
    </source>
</evidence>
<name>A0A6M4HD22_9PROT</name>
<dbReference type="Proteomes" id="UP000503096">
    <property type="component" value="Chromosome"/>
</dbReference>
<dbReference type="Gene3D" id="3.30.70.360">
    <property type="match status" value="1"/>
</dbReference>
<comment type="cofactor">
    <cofactor evidence="2">
        <name>Zn(2+)</name>
        <dbReference type="ChEBI" id="CHEBI:29105"/>
    </cofactor>
</comment>
<dbReference type="EC" id="3.5.1.18" evidence="5"/>
<keyword evidence="14" id="KW-1185">Reference proteome</keyword>
<dbReference type="NCBIfam" id="TIGR01910">
    <property type="entry name" value="DapE-ArgE"/>
    <property type="match status" value="1"/>
</dbReference>
<dbReference type="GO" id="GO:0009089">
    <property type="term" value="P:lysine biosynthetic process via diaminopimelate"/>
    <property type="evidence" value="ECO:0007669"/>
    <property type="project" value="UniProtKB-UniPathway"/>
</dbReference>
<evidence type="ECO:0000313" key="14">
    <source>
        <dbReference type="Proteomes" id="UP000503096"/>
    </source>
</evidence>
<comment type="cofactor">
    <cofactor evidence="1">
        <name>Co(2+)</name>
        <dbReference type="ChEBI" id="CHEBI:48828"/>
    </cofactor>
</comment>
<evidence type="ECO:0000256" key="9">
    <source>
        <dbReference type="ARBA" id="ARBA00022833"/>
    </source>
</evidence>
<dbReference type="PROSITE" id="PS00759">
    <property type="entry name" value="ARGE_DAPE_CPG2_2"/>
    <property type="match status" value="1"/>
</dbReference>
<dbReference type="SUPFAM" id="SSF53187">
    <property type="entry name" value="Zn-dependent exopeptidases"/>
    <property type="match status" value="1"/>
</dbReference>
<keyword evidence="10" id="KW-0170">Cobalt</keyword>
<organism evidence="13 14">
    <name type="scientific">Usitatibacter palustris</name>
    <dbReference type="NCBI Taxonomy" id="2732487"/>
    <lineage>
        <taxon>Bacteria</taxon>
        <taxon>Pseudomonadati</taxon>
        <taxon>Pseudomonadota</taxon>
        <taxon>Betaproteobacteria</taxon>
        <taxon>Nitrosomonadales</taxon>
        <taxon>Usitatibacteraceae</taxon>
        <taxon>Usitatibacter</taxon>
    </lineage>
</organism>
<evidence type="ECO:0000256" key="10">
    <source>
        <dbReference type="ARBA" id="ARBA00023285"/>
    </source>
</evidence>
<dbReference type="PANTHER" id="PTHR43808:SF32">
    <property type="entry name" value="ARGE_DAPE-RELATED DEACYLASE"/>
    <property type="match status" value="1"/>
</dbReference>
<evidence type="ECO:0000256" key="8">
    <source>
        <dbReference type="ARBA" id="ARBA00022801"/>
    </source>
</evidence>
<dbReference type="Gene3D" id="3.40.630.10">
    <property type="entry name" value="Zn peptidases"/>
    <property type="match status" value="1"/>
</dbReference>
<reference evidence="13 14" key="1">
    <citation type="submission" date="2020-04" db="EMBL/GenBank/DDBJ databases">
        <title>Usitatibacter rugosus gen. nov., sp. nov. and Usitatibacter palustris sp. nov., novel members of Usitatibacteraceae fam. nov. within the order Nitrosomonadales isolated from soil.</title>
        <authorList>
            <person name="Huber K.J."/>
            <person name="Neumann-Schaal M."/>
            <person name="Geppert A."/>
            <person name="Luckner M."/>
            <person name="Wanner G."/>
            <person name="Overmann J."/>
        </authorList>
    </citation>
    <scope>NUCLEOTIDE SEQUENCE [LARGE SCALE GENOMIC DNA]</scope>
    <source>
        <strain evidence="13 14">Swamp67</strain>
    </source>
</reference>
<dbReference type="KEGG" id="upl:DSM104440_03278"/>
<dbReference type="CDD" id="cd08659">
    <property type="entry name" value="M20_ArgE_DapE-like"/>
    <property type="match status" value="1"/>
</dbReference>
<gene>
    <name evidence="13" type="primary">dapE_3</name>
    <name evidence="13" type="ORF">DSM104440_03278</name>
</gene>
<dbReference type="FunCoup" id="A0A6M4HD22">
    <property type="interactions" value="269"/>
</dbReference>
<dbReference type="InterPro" id="IPR050072">
    <property type="entry name" value="Peptidase_M20A"/>
</dbReference>
<feature type="domain" description="Peptidase M20 dimerisation" evidence="12">
    <location>
        <begin position="181"/>
        <end position="285"/>
    </location>
</feature>
<proteinExistence type="inferred from homology"/>
<evidence type="ECO:0000256" key="11">
    <source>
        <dbReference type="ARBA" id="ARBA00051301"/>
    </source>
</evidence>
<dbReference type="GO" id="GO:0009014">
    <property type="term" value="F:succinyl-diaminopimelate desuccinylase activity"/>
    <property type="evidence" value="ECO:0007669"/>
    <property type="project" value="UniProtKB-EC"/>
</dbReference>
<evidence type="ECO:0000313" key="13">
    <source>
        <dbReference type="EMBL" id="QJR16443.1"/>
    </source>
</evidence>
<dbReference type="Pfam" id="PF01546">
    <property type="entry name" value="Peptidase_M20"/>
    <property type="match status" value="1"/>
</dbReference>
<comment type="catalytic activity">
    <reaction evidence="11">
        <text>N-succinyl-(2S,6S)-2,6-diaminopimelate + H2O = (2S,6S)-2,6-diaminopimelate + succinate</text>
        <dbReference type="Rhea" id="RHEA:22608"/>
        <dbReference type="ChEBI" id="CHEBI:15377"/>
        <dbReference type="ChEBI" id="CHEBI:30031"/>
        <dbReference type="ChEBI" id="CHEBI:57609"/>
        <dbReference type="ChEBI" id="CHEBI:58087"/>
        <dbReference type="EC" id="3.5.1.18"/>
    </reaction>
</comment>
<evidence type="ECO:0000259" key="12">
    <source>
        <dbReference type="Pfam" id="PF07687"/>
    </source>
</evidence>
<dbReference type="InParanoid" id="A0A6M4HD22"/>